<dbReference type="Proteomes" id="UP000548326">
    <property type="component" value="Unassembled WGS sequence"/>
</dbReference>
<feature type="domain" description="TonB-dependent receptor plug" evidence="12">
    <location>
        <begin position="118"/>
        <end position="225"/>
    </location>
</feature>
<evidence type="ECO:0000313" key="13">
    <source>
        <dbReference type="EMBL" id="MBB6129280.1"/>
    </source>
</evidence>
<dbReference type="EMBL" id="JACHCA010000009">
    <property type="protein sequence ID" value="MBB6129280.1"/>
    <property type="molecule type" value="Genomic_DNA"/>
</dbReference>
<name>A0A841JEK6_9SPHI</name>
<dbReference type="InterPro" id="IPR000531">
    <property type="entry name" value="Beta-barrel_TonB"/>
</dbReference>
<evidence type="ECO:0000256" key="8">
    <source>
        <dbReference type="PROSITE-ProRule" id="PRU01360"/>
    </source>
</evidence>
<dbReference type="Pfam" id="PF13715">
    <property type="entry name" value="CarbopepD_reg_2"/>
    <property type="match status" value="1"/>
</dbReference>
<dbReference type="InterPro" id="IPR008969">
    <property type="entry name" value="CarboxyPept-like_regulatory"/>
</dbReference>
<organism evidence="13 14">
    <name type="scientific">Mucilaginibacter lappiensis</name>
    <dbReference type="NCBI Taxonomy" id="354630"/>
    <lineage>
        <taxon>Bacteria</taxon>
        <taxon>Pseudomonadati</taxon>
        <taxon>Bacteroidota</taxon>
        <taxon>Sphingobacteriia</taxon>
        <taxon>Sphingobacteriales</taxon>
        <taxon>Sphingobacteriaceae</taxon>
        <taxon>Mucilaginibacter</taxon>
    </lineage>
</organism>
<dbReference type="InterPro" id="IPR037066">
    <property type="entry name" value="Plug_dom_sf"/>
</dbReference>
<comment type="similarity">
    <text evidence="8 9">Belongs to the TonB-dependent receptor family.</text>
</comment>
<dbReference type="SUPFAM" id="SSF56935">
    <property type="entry name" value="Porins"/>
    <property type="match status" value="1"/>
</dbReference>
<dbReference type="AlphaFoldDB" id="A0A841JEK6"/>
<dbReference type="Gene3D" id="2.60.40.1120">
    <property type="entry name" value="Carboxypeptidase-like, regulatory domain"/>
    <property type="match status" value="1"/>
</dbReference>
<keyword evidence="5 9" id="KW-0798">TonB box</keyword>
<reference evidence="13 14" key="1">
    <citation type="submission" date="2020-08" db="EMBL/GenBank/DDBJ databases">
        <title>Genomic Encyclopedia of Type Strains, Phase IV (KMG-V): Genome sequencing to study the core and pangenomes of soil and plant-associated prokaryotes.</title>
        <authorList>
            <person name="Whitman W."/>
        </authorList>
    </citation>
    <scope>NUCLEOTIDE SEQUENCE [LARGE SCALE GENOMIC DNA]</scope>
    <source>
        <strain evidence="13 14">MP601</strain>
    </source>
</reference>
<dbReference type="RefSeq" id="WP_183588433.1">
    <property type="nucleotide sequence ID" value="NZ_JACHCA010000009.1"/>
</dbReference>
<keyword evidence="6 8" id="KW-0472">Membrane</keyword>
<comment type="caution">
    <text evidence="13">The sequence shown here is derived from an EMBL/GenBank/DDBJ whole genome shotgun (WGS) entry which is preliminary data.</text>
</comment>
<dbReference type="GO" id="GO:0009279">
    <property type="term" value="C:cell outer membrane"/>
    <property type="evidence" value="ECO:0007669"/>
    <property type="project" value="UniProtKB-SubCell"/>
</dbReference>
<comment type="subcellular location">
    <subcellularLocation>
        <location evidence="1 8">Cell outer membrane</location>
        <topology evidence="1 8">Multi-pass membrane protein</topology>
    </subcellularLocation>
</comment>
<protein>
    <submittedName>
        <fullName evidence="13">TonB-linked SusC/RagA family outer membrane protein</fullName>
    </submittedName>
</protein>
<keyword evidence="2 8" id="KW-0813">Transport</keyword>
<evidence type="ECO:0000256" key="5">
    <source>
        <dbReference type="ARBA" id="ARBA00023077"/>
    </source>
</evidence>
<evidence type="ECO:0000256" key="4">
    <source>
        <dbReference type="ARBA" id="ARBA00022692"/>
    </source>
</evidence>
<feature type="chain" id="PRO_5032733044" evidence="10">
    <location>
        <begin position="22"/>
        <end position="1075"/>
    </location>
</feature>
<keyword evidence="10" id="KW-0732">Signal</keyword>
<keyword evidence="7 8" id="KW-0998">Cell outer membrane</keyword>
<evidence type="ECO:0000256" key="6">
    <source>
        <dbReference type="ARBA" id="ARBA00023136"/>
    </source>
</evidence>
<dbReference type="InterPro" id="IPR039426">
    <property type="entry name" value="TonB-dep_rcpt-like"/>
</dbReference>
<dbReference type="PROSITE" id="PS52016">
    <property type="entry name" value="TONB_DEPENDENT_REC_3"/>
    <property type="match status" value="1"/>
</dbReference>
<evidence type="ECO:0000259" key="12">
    <source>
        <dbReference type="Pfam" id="PF07715"/>
    </source>
</evidence>
<evidence type="ECO:0000259" key="11">
    <source>
        <dbReference type="Pfam" id="PF00593"/>
    </source>
</evidence>
<feature type="signal peptide" evidence="10">
    <location>
        <begin position="1"/>
        <end position="21"/>
    </location>
</feature>
<dbReference type="Gene3D" id="2.40.170.20">
    <property type="entry name" value="TonB-dependent receptor, beta-barrel domain"/>
    <property type="match status" value="1"/>
</dbReference>
<sequence length="1075" mass="116227">MKKLLLASLCILLLSITQVFAQNRTVTGTVTAKDDGLPLPGVSVKVKGTTRGTQTSASGKFTLSVPANATLTFSFIGYAPQDIAVGSRSTFSVTLESAAKSLGEVQVTGALGVKRQAKELGYAATNITNKQLTETRPTNFTNGLTAKVAGLVISTVNNGLNPDTRFTLRGNRHITGNNYALVVLNGTPISPNEVTTINPDDIESVNVLNGAGAAALYGSEASNGALVITTRHGSGSGQPTITYSNTYLRESVAYMPALQNKFGGYGGEGVPYQDAVTGFITTTVPYENQSYGPAYDGHMQMLGIPLQDGTTQSYPYQAPSGKSYARRFFVSGNGDQNSISYASGDANNSFNLTAFRLDQTGIVPDDKYNKTQVRISGTKTAGIFRAEGTASFSQGNTNQYGNYGDILSSIFNTPSWVPLQNFKDPTKPFADPSTYFNSYGINPYWSIKNSRSVRRTDVFNGSFSGTLTPTKWFDATYRLSYNGGTYQQTDTRAEIDYTPYALSDPTNGGGTMGSAYGALINPGTVNNIKVFGDGSLPTNSVFAGPQGYNRLQQDILTNFHKSFLDDQLKANFLLGNTIWQEYASYIQNGTNNLLVKDFYNVSYLLGVPSATAGTYKIRQIAYFGDLSLGWRDFAFLEGTLRNDHDSRLAAANRSIWYPSVKGSFVVTSAFDALKNNKILSYAKLRGGYSQVGDVNVGPYSLLNTFTSTTGFPYGNLGALNLSTTLNNQNLKPELTSEVEVGADLGFYDGRINLSATYYNTHTKNQTLPIAVSPTTGYQSTILNIGETQNTGYEFKLDVTPLQKTANGVGINLSGNFAIQNSKVLSLFGQTQQLSLGGYTIANTRAVVGQPYSVLYVTDLNRDPQGRAIVDPVTGYPSLNSNLVNAGQTTPKYVLGLTQTISYKFITLSVTEEYRAGNVIFSQSLQAATAAGVSQFSVSSDRQRFIFPNSVINTGTAANPVYTPNTSVSVQDGALNFWDNNAFYQAGSTYVTSGAFWKLREANLSFDLSRWIKKTGFIKRANFALIGRNLFMWRPKTNNWVDPEFANSATNGDIGVNSTQQMPATRIYGANLTLTF</sequence>
<evidence type="ECO:0000256" key="9">
    <source>
        <dbReference type="RuleBase" id="RU003357"/>
    </source>
</evidence>
<accession>A0A841JEK6</accession>
<dbReference type="InterPro" id="IPR023996">
    <property type="entry name" value="TonB-dep_OMP_SusC/RagA"/>
</dbReference>
<evidence type="ECO:0000256" key="1">
    <source>
        <dbReference type="ARBA" id="ARBA00004571"/>
    </source>
</evidence>
<evidence type="ECO:0000256" key="7">
    <source>
        <dbReference type="ARBA" id="ARBA00023237"/>
    </source>
</evidence>
<dbReference type="Pfam" id="PF07715">
    <property type="entry name" value="Plug"/>
    <property type="match status" value="1"/>
</dbReference>
<keyword evidence="4 8" id="KW-0812">Transmembrane</keyword>
<dbReference type="Pfam" id="PF00593">
    <property type="entry name" value="TonB_dep_Rec_b-barrel"/>
    <property type="match status" value="1"/>
</dbReference>
<proteinExistence type="inferred from homology"/>
<feature type="domain" description="TonB-dependent receptor-like beta-barrel" evidence="11">
    <location>
        <begin position="400"/>
        <end position="848"/>
    </location>
</feature>
<evidence type="ECO:0000313" key="14">
    <source>
        <dbReference type="Proteomes" id="UP000548326"/>
    </source>
</evidence>
<evidence type="ECO:0000256" key="2">
    <source>
        <dbReference type="ARBA" id="ARBA00022448"/>
    </source>
</evidence>
<keyword evidence="3 8" id="KW-1134">Transmembrane beta strand</keyword>
<dbReference type="InterPro" id="IPR012910">
    <property type="entry name" value="Plug_dom"/>
</dbReference>
<dbReference type="SUPFAM" id="SSF49464">
    <property type="entry name" value="Carboxypeptidase regulatory domain-like"/>
    <property type="match status" value="1"/>
</dbReference>
<dbReference type="InterPro" id="IPR036942">
    <property type="entry name" value="Beta-barrel_TonB_sf"/>
</dbReference>
<evidence type="ECO:0000256" key="10">
    <source>
        <dbReference type="SAM" id="SignalP"/>
    </source>
</evidence>
<dbReference type="NCBIfam" id="TIGR04056">
    <property type="entry name" value="OMP_RagA_SusC"/>
    <property type="match status" value="1"/>
</dbReference>
<dbReference type="Gene3D" id="2.170.130.10">
    <property type="entry name" value="TonB-dependent receptor, plug domain"/>
    <property type="match status" value="1"/>
</dbReference>
<evidence type="ECO:0000256" key="3">
    <source>
        <dbReference type="ARBA" id="ARBA00022452"/>
    </source>
</evidence>
<gene>
    <name evidence="13" type="ORF">HDF22_003406</name>
</gene>